<dbReference type="InterPro" id="IPR050491">
    <property type="entry name" value="AmpC-like"/>
</dbReference>
<keyword evidence="1" id="KW-0732">Signal</keyword>
<evidence type="ECO:0000259" key="2">
    <source>
        <dbReference type="Pfam" id="PF00144"/>
    </source>
</evidence>
<dbReference type="Proteomes" id="UP000582837">
    <property type="component" value="Unassembled WGS sequence"/>
</dbReference>
<feature type="domain" description="Peptidase S12 Pab87-related C-terminal" evidence="3">
    <location>
        <begin position="493"/>
        <end position="567"/>
    </location>
</feature>
<evidence type="ECO:0000259" key="3">
    <source>
        <dbReference type="Pfam" id="PF11954"/>
    </source>
</evidence>
<organism evidence="4 5">
    <name type="scientific">Longimicrobium terrae</name>
    <dbReference type="NCBI Taxonomy" id="1639882"/>
    <lineage>
        <taxon>Bacteria</taxon>
        <taxon>Pseudomonadati</taxon>
        <taxon>Gemmatimonadota</taxon>
        <taxon>Longimicrobiia</taxon>
        <taxon>Longimicrobiales</taxon>
        <taxon>Longimicrobiaceae</taxon>
        <taxon>Longimicrobium</taxon>
    </lineage>
</organism>
<sequence>MMIARMRSVRRLALAALVAVPPAAPALLRAQSPAPASASAQVVVDPSLAAIDSALAATYPAGGPGASVIVERGGRVLLRKAYGMADVELGVPLQPEHVLRIGSITKQFTAVAALMLVDEGKLSLDDDVTEFIPDYPTQGRRITVEHLLTHTSGIRSYTDIPEWRPTLRNDLSPTELISVFRGQPVDFAPGQDWRYNNSGYVLLGAIIEKISGQSYADFLRTRIFEPLGMRGTRVETQTAVIPGRVRGYATTDGRVLQNAMYMSSTHPYAAGAILSTTDDLLRWGHAVAEGRLLKPETWRRAHTAYALPGGRSSGYGYGWFVSTLAGQPTVEHGGDINGFSSHGMWMPSERLLVYVLSNAERDFANPETFSTRIAERVLGREFITPAIAVAPSALDAYTGVYRVGDADRRIVTRDGGRLYVQRGRGAKVELRPVARDQFVSVNTGARFTFVREGGRVTGVRLRPRIGPEDGVSPRTDERVEDAAAPPAAGSVVVPAAVLDAYAGRYQLTPELVLTIRRDGDVLKAQATGQREITLGAVTQTRFTAQDLNATIDFERDAAGAVTRLILNQNGRAGPAPRLP</sequence>
<accession>A0A841GYQ3</accession>
<reference evidence="4 5" key="1">
    <citation type="submission" date="2020-08" db="EMBL/GenBank/DDBJ databases">
        <title>Genomic Encyclopedia of Type Strains, Phase IV (KMG-IV): sequencing the most valuable type-strain genomes for metagenomic binning, comparative biology and taxonomic classification.</title>
        <authorList>
            <person name="Goeker M."/>
        </authorList>
    </citation>
    <scope>NUCLEOTIDE SEQUENCE [LARGE SCALE GENOMIC DNA]</scope>
    <source>
        <strain evidence="4 5">DSM 29007</strain>
    </source>
</reference>
<dbReference type="SUPFAM" id="SSF56601">
    <property type="entry name" value="beta-lactamase/transpeptidase-like"/>
    <property type="match status" value="1"/>
</dbReference>
<dbReference type="InterPro" id="IPR001466">
    <property type="entry name" value="Beta-lactam-related"/>
</dbReference>
<dbReference type="AlphaFoldDB" id="A0A841GYQ3"/>
<dbReference type="InterPro" id="IPR021860">
    <property type="entry name" value="Peptidase_S12_Pab87-rel_C"/>
</dbReference>
<dbReference type="RefSeq" id="WP_170033262.1">
    <property type="nucleotide sequence ID" value="NZ_JABDTL010000001.1"/>
</dbReference>
<dbReference type="PANTHER" id="PTHR46825">
    <property type="entry name" value="D-ALANYL-D-ALANINE-CARBOXYPEPTIDASE/ENDOPEPTIDASE AMPH"/>
    <property type="match status" value="1"/>
</dbReference>
<dbReference type="EMBL" id="JACHIA010000006">
    <property type="protein sequence ID" value="MBB6070882.1"/>
    <property type="molecule type" value="Genomic_DNA"/>
</dbReference>
<proteinExistence type="predicted"/>
<feature type="signal peptide" evidence="1">
    <location>
        <begin position="1"/>
        <end position="26"/>
    </location>
</feature>
<keyword evidence="5" id="KW-1185">Reference proteome</keyword>
<feature type="chain" id="PRO_5032991707" evidence="1">
    <location>
        <begin position="27"/>
        <end position="579"/>
    </location>
</feature>
<dbReference type="PANTHER" id="PTHR46825:SF9">
    <property type="entry name" value="BETA-LACTAMASE-RELATED DOMAIN-CONTAINING PROTEIN"/>
    <property type="match status" value="1"/>
</dbReference>
<protein>
    <submittedName>
        <fullName evidence="4">CubicO group peptidase (Beta-lactamase class C family)</fullName>
    </submittedName>
</protein>
<dbReference type="Pfam" id="PF00144">
    <property type="entry name" value="Beta-lactamase"/>
    <property type="match status" value="1"/>
</dbReference>
<dbReference type="Pfam" id="PF11954">
    <property type="entry name" value="DUF3471"/>
    <property type="match status" value="2"/>
</dbReference>
<dbReference type="InterPro" id="IPR012338">
    <property type="entry name" value="Beta-lactam/transpept-like"/>
</dbReference>
<dbReference type="Gene3D" id="3.40.710.10">
    <property type="entry name" value="DD-peptidase/beta-lactamase superfamily"/>
    <property type="match status" value="1"/>
</dbReference>
<feature type="domain" description="Beta-lactamase-related" evidence="2">
    <location>
        <begin position="60"/>
        <end position="362"/>
    </location>
</feature>
<name>A0A841GYQ3_9BACT</name>
<gene>
    <name evidence="4" type="ORF">HNQ61_002504</name>
</gene>
<evidence type="ECO:0000313" key="5">
    <source>
        <dbReference type="Proteomes" id="UP000582837"/>
    </source>
</evidence>
<evidence type="ECO:0000313" key="4">
    <source>
        <dbReference type="EMBL" id="MBB6070882.1"/>
    </source>
</evidence>
<feature type="domain" description="Peptidase S12 Pab87-related C-terminal" evidence="3">
    <location>
        <begin position="386"/>
        <end position="462"/>
    </location>
</feature>
<evidence type="ECO:0000256" key="1">
    <source>
        <dbReference type="SAM" id="SignalP"/>
    </source>
</evidence>
<comment type="caution">
    <text evidence="4">The sequence shown here is derived from an EMBL/GenBank/DDBJ whole genome shotgun (WGS) entry which is preliminary data.</text>
</comment>